<accession>A0A1D6LUX2</accession>
<reference evidence="1" key="1">
    <citation type="submission" date="2015-12" db="EMBL/GenBank/DDBJ databases">
        <title>Update maize B73 reference genome by single molecule sequencing technologies.</title>
        <authorList>
            <consortium name="Maize Genome Sequencing Project"/>
            <person name="Ware D."/>
        </authorList>
    </citation>
    <scope>NUCLEOTIDE SEQUENCE</scope>
    <source>
        <tissue evidence="1">Seedling</tissue>
    </source>
</reference>
<proteinExistence type="predicted"/>
<dbReference type="EMBL" id="CM000782">
    <property type="protein sequence ID" value="AQK83112.1"/>
    <property type="molecule type" value="Genomic_DNA"/>
</dbReference>
<dbReference type="PaxDb" id="4577-GRMZM2G437113_P01"/>
<dbReference type="AlphaFoldDB" id="A0A1D6LUX2"/>
<name>A0A1D6LUX2_MAIZE</name>
<evidence type="ECO:0000313" key="1">
    <source>
        <dbReference type="EMBL" id="AQK83112.1"/>
    </source>
</evidence>
<sequence>MQMLSDIHFQRAWVQGVILPVSKLQQSWRTTLEEMIGPVSSTFSSCQNKQRDDSGGQSSETLI</sequence>
<dbReference type="InParanoid" id="A0A1D6LUX2"/>
<gene>
    <name evidence="1" type="ORF">ZEAMMB73_Zm00001d037148</name>
</gene>
<organism evidence="1">
    <name type="scientific">Zea mays</name>
    <name type="common">Maize</name>
    <dbReference type="NCBI Taxonomy" id="4577"/>
    <lineage>
        <taxon>Eukaryota</taxon>
        <taxon>Viridiplantae</taxon>
        <taxon>Streptophyta</taxon>
        <taxon>Embryophyta</taxon>
        <taxon>Tracheophyta</taxon>
        <taxon>Spermatophyta</taxon>
        <taxon>Magnoliopsida</taxon>
        <taxon>Liliopsida</taxon>
        <taxon>Poales</taxon>
        <taxon>Poaceae</taxon>
        <taxon>PACMAD clade</taxon>
        <taxon>Panicoideae</taxon>
        <taxon>Andropogonodae</taxon>
        <taxon>Andropogoneae</taxon>
        <taxon>Tripsacinae</taxon>
        <taxon>Zea</taxon>
    </lineage>
</organism>
<protein>
    <submittedName>
        <fullName evidence="1">Uncharacterized protein</fullName>
    </submittedName>
</protein>